<proteinExistence type="inferred from homology"/>
<feature type="binding site" evidence="11">
    <location>
        <position position="298"/>
    </location>
    <ligand>
        <name>K(+)</name>
        <dbReference type="ChEBI" id="CHEBI:29103"/>
    </ligand>
</feature>
<reference evidence="13 14" key="1">
    <citation type="journal article" date="2010" name="Science">
        <title>Genomic comparison of the ants Camponotus floridanus and Harpegnathos saltator.</title>
        <authorList>
            <person name="Bonasio R."/>
            <person name="Zhang G."/>
            <person name="Ye C."/>
            <person name="Mutti N.S."/>
            <person name="Fang X."/>
            <person name="Qin N."/>
            <person name="Donahue G."/>
            <person name="Yang P."/>
            <person name="Li Q."/>
            <person name="Li C."/>
            <person name="Zhang P."/>
            <person name="Huang Z."/>
            <person name="Berger S.L."/>
            <person name="Reinberg D."/>
            <person name="Wang J."/>
            <person name="Liebig J."/>
        </authorList>
    </citation>
    <scope>NUCLEOTIDE SEQUENCE [LARGE SCALE GENOMIC DNA]</scope>
    <source>
        <strain evidence="13 14">Hsal</strain>
    </source>
</reference>
<protein>
    <recommendedName>
        <fullName evidence="10">Trk system potassium uptake protein</fullName>
    </recommendedName>
</protein>
<keyword evidence="2 10" id="KW-0813">Transport</keyword>
<keyword evidence="8 10" id="KW-0406">Ion transport</keyword>
<keyword evidence="14" id="KW-1185">Reference proteome</keyword>
<dbReference type="PANTHER" id="PTHR32024:SF3">
    <property type="entry name" value="TRK SYSTEM POTASSIUM UPTAKE PROTEIN"/>
    <property type="match status" value="1"/>
</dbReference>
<name>A0A1U9JT70_9HYPH</name>
<feature type="binding site" evidence="11">
    <location>
        <position position="299"/>
    </location>
    <ligand>
        <name>K(+)</name>
        <dbReference type="ChEBI" id="CHEBI:29103"/>
    </ligand>
</feature>
<feature type="transmembrane region" description="Helical" evidence="12">
    <location>
        <begin position="377"/>
        <end position="397"/>
    </location>
</feature>
<dbReference type="InterPro" id="IPR004772">
    <property type="entry name" value="TrkH"/>
</dbReference>
<sequence length="466" mass="50557">MAVTMMIPALADLRAGNDDWEVFVRSSLTVFTIASLVFMATREATAIFSARLGFFLTVCLWLTACLLGMLPLYFSGLPIGFAQSLFESVSAVTSTGATVLTGLDDMPQGILLWRSLLCWIGGIGFIALALLLLPSLRVGGIRLFHMESSEKSEKILPRVNQIANALMIAYLGLTLVCALCYFFAGMSLFDAVNHAMSTIATTGFSTHDASFGYFADKPAVVFFATVFMVLSALPFIVYATAFIPGQKKRLGDQQIRLFIFLCVVCSTILALWLSLTRDIPFSSALLKASFHFTSVISTTSFSIEDYSQWGAFAVGIFFLACFCGGCAGSTSGGIKMNRLIILWRLVKTSMTRLASPNTVVRPRYAGTEISDDFARTVLLFVWLFLFIMIVGAALLMMTGLDLATAFSCALTTTANVGSGFGSPVGSAGNFAAINTSALYIMSFLMLAGRLEIITVLILFMPSFWRR</sequence>
<dbReference type="Pfam" id="PF02386">
    <property type="entry name" value="TrkH"/>
    <property type="match status" value="1"/>
</dbReference>
<keyword evidence="9 10" id="KW-0472">Membrane</keyword>
<dbReference type="EMBL" id="CP017315">
    <property type="protein sequence ID" value="AQS41059.1"/>
    <property type="molecule type" value="Genomic_DNA"/>
</dbReference>
<dbReference type="GO" id="GO:0046872">
    <property type="term" value="F:metal ion binding"/>
    <property type="evidence" value="ECO:0007669"/>
    <property type="project" value="UniProtKB-KW"/>
</dbReference>
<feature type="transmembrane region" description="Helical" evidence="12">
    <location>
        <begin position="22"/>
        <end position="40"/>
    </location>
</feature>
<evidence type="ECO:0000256" key="12">
    <source>
        <dbReference type="SAM" id="Phobius"/>
    </source>
</evidence>
<feature type="transmembrane region" description="Helical" evidence="12">
    <location>
        <begin position="162"/>
        <end position="184"/>
    </location>
</feature>
<feature type="binding site" evidence="11">
    <location>
        <position position="416"/>
    </location>
    <ligand>
        <name>K(+)</name>
        <dbReference type="ChEBI" id="CHEBI:29103"/>
    </ligand>
</feature>
<keyword evidence="11" id="KW-0479">Metal-binding</keyword>
<keyword evidence="10" id="KW-0997">Cell inner membrane</keyword>
<evidence type="ECO:0000256" key="7">
    <source>
        <dbReference type="ARBA" id="ARBA00022989"/>
    </source>
</evidence>
<evidence type="ECO:0000256" key="6">
    <source>
        <dbReference type="ARBA" id="ARBA00022958"/>
    </source>
</evidence>
<gene>
    <name evidence="13" type="ORF">BHV28_03430</name>
</gene>
<accession>A0A1U9JT70</accession>
<dbReference type="STRING" id="1902579.BHV28_03430"/>
<evidence type="ECO:0000256" key="1">
    <source>
        <dbReference type="ARBA" id="ARBA00004651"/>
    </source>
</evidence>
<keyword evidence="6 10" id="KW-0630">Potassium</keyword>
<feature type="transmembrane region" description="Helical" evidence="12">
    <location>
        <begin position="309"/>
        <end position="334"/>
    </location>
</feature>
<dbReference type="Proteomes" id="UP000188912">
    <property type="component" value="Chromosome"/>
</dbReference>
<evidence type="ECO:0000256" key="2">
    <source>
        <dbReference type="ARBA" id="ARBA00022448"/>
    </source>
</evidence>
<evidence type="ECO:0000256" key="8">
    <source>
        <dbReference type="ARBA" id="ARBA00023065"/>
    </source>
</evidence>
<organism evidence="13 14">
    <name type="scientific">Candidatus Tokpelaia hoelldobleri</name>
    <dbReference type="NCBI Taxonomy" id="1902579"/>
    <lineage>
        <taxon>Bacteria</taxon>
        <taxon>Pseudomonadati</taxon>
        <taxon>Pseudomonadota</taxon>
        <taxon>Alphaproteobacteria</taxon>
        <taxon>Hyphomicrobiales</taxon>
        <taxon>Candidatus Tokpelaia</taxon>
    </lineage>
</organism>
<comment type="subcellular location">
    <subcellularLocation>
        <location evidence="10">Cell inner membrane</location>
        <topology evidence="10">Multi-pass membrane protein</topology>
    </subcellularLocation>
    <subcellularLocation>
        <location evidence="1">Cell membrane</location>
        <topology evidence="1">Multi-pass membrane protein</topology>
    </subcellularLocation>
</comment>
<evidence type="ECO:0000256" key="4">
    <source>
        <dbReference type="ARBA" id="ARBA00022538"/>
    </source>
</evidence>
<comment type="similarity">
    <text evidence="10">Belongs to the TrkH potassium transport family.</text>
</comment>
<keyword evidence="7 12" id="KW-1133">Transmembrane helix</keyword>
<evidence type="ECO:0000256" key="9">
    <source>
        <dbReference type="ARBA" id="ARBA00023136"/>
    </source>
</evidence>
<comment type="function">
    <text evidence="10">Low-affinity potassium transport system. Interacts with Trk system potassium uptake protein TrkA.</text>
</comment>
<keyword evidence="4 10" id="KW-0633">Potassium transport</keyword>
<feature type="transmembrane region" description="Helical" evidence="12">
    <location>
        <begin position="52"/>
        <end position="74"/>
    </location>
</feature>
<feature type="transmembrane region" description="Helical" evidence="12">
    <location>
        <begin position="255"/>
        <end position="275"/>
    </location>
</feature>
<dbReference type="GO" id="GO:0005886">
    <property type="term" value="C:plasma membrane"/>
    <property type="evidence" value="ECO:0007669"/>
    <property type="project" value="UniProtKB-SubCell"/>
</dbReference>
<feature type="binding site" evidence="11">
    <location>
        <position position="95"/>
    </location>
    <ligand>
        <name>K(+)</name>
        <dbReference type="ChEBI" id="CHEBI:29103"/>
    </ligand>
</feature>
<dbReference type="KEGG" id="thd:BHV28_03430"/>
<feature type="transmembrane region" description="Helical" evidence="12">
    <location>
        <begin position="220"/>
        <end position="243"/>
    </location>
</feature>
<dbReference type="InterPro" id="IPR003445">
    <property type="entry name" value="Cat_transpt"/>
</dbReference>
<evidence type="ECO:0000256" key="10">
    <source>
        <dbReference type="PIRNR" id="PIRNR006247"/>
    </source>
</evidence>
<feature type="binding site" evidence="11">
    <location>
        <position position="415"/>
    </location>
    <ligand>
        <name>K(+)</name>
        <dbReference type="ChEBI" id="CHEBI:29103"/>
    </ligand>
</feature>
<reference evidence="13 14" key="2">
    <citation type="journal article" date="2016" name="Sci. Rep.">
        <title>The genome of Rhizobiales bacteria in predatory ants reveals urease gene functions but no genes for nitrogen fixation.</title>
        <authorList>
            <person name="Neuvonen M.M."/>
            <person name="Tamarit D."/>
            <person name="Naslund K."/>
            <person name="Liebig J."/>
            <person name="Feldhaar H."/>
            <person name="Moran N.A."/>
            <person name="Guy L."/>
            <person name="Andersson S.G."/>
        </authorList>
    </citation>
    <scope>NUCLEOTIDE SEQUENCE [LARGE SCALE GENOMIC DNA]</scope>
    <source>
        <strain evidence="13 14">Hsal</strain>
    </source>
</reference>
<dbReference type="AlphaFoldDB" id="A0A1U9JT70"/>
<dbReference type="GO" id="GO:0015379">
    <property type="term" value="F:potassium:chloride symporter activity"/>
    <property type="evidence" value="ECO:0007669"/>
    <property type="project" value="InterPro"/>
</dbReference>
<evidence type="ECO:0000313" key="14">
    <source>
        <dbReference type="Proteomes" id="UP000188912"/>
    </source>
</evidence>
<keyword evidence="5 12" id="KW-0812">Transmembrane</keyword>
<dbReference type="PIRSF" id="PIRSF006247">
    <property type="entry name" value="TrkH"/>
    <property type="match status" value="1"/>
</dbReference>
<feature type="transmembrane region" description="Helical" evidence="12">
    <location>
        <begin position="111"/>
        <end position="133"/>
    </location>
</feature>
<dbReference type="PANTHER" id="PTHR32024">
    <property type="entry name" value="TRK SYSTEM POTASSIUM UPTAKE PROTEIN TRKG-RELATED"/>
    <property type="match status" value="1"/>
</dbReference>
<evidence type="ECO:0000256" key="5">
    <source>
        <dbReference type="ARBA" id="ARBA00022692"/>
    </source>
</evidence>
<feature type="transmembrane region" description="Helical" evidence="12">
    <location>
        <begin position="437"/>
        <end position="460"/>
    </location>
</feature>
<evidence type="ECO:0000256" key="3">
    <source>
        <dbReference type="ARBA" id="ARBA00022475"/>
    </source>
</evidence>
<evidence type="ECO:0000256" key="11">
    <source>
        <dbReference type="PIRSR" id="PIRSR006247-1"/>
    </source>
</evidence>
<keyword evidence="3 10" id="KW-1003">Cell membrane</keyword>
<evidence type="ECO:0000313" key="13">
    <source>
        <dbReference type="EMBL" id="AQS41059.1"/>
    </source>
</evidence>